<feature type="binding site" evidence="10">
    <location>
        <begin position="9"/>
        <end position="14"/>
    </location>
    <ligand>
        <name>substrate</name>
    </ligand>
</feature>
<gene>
    <name evidence="12" type="primary">rdgB</name>
    <name evidence="12" type="ORF">IAC52_03760</name>
</gene>
<dbReference type="Proteomes" id="UP000824070">
    <property type="component" value="Unassembled WGS sequence"/>
</dbReference>
<evidence type="ECO:0000256" key="6">
    <source>
        <dbReference type="ARBA" id="ARBA00022842"/>
    </source>
</evidence>
<keyword evidence="3 10" id="KW-0479">Metal-binding</keyword>
<dbReference type="GO" id="GO:0046872">
    <property type="term" value="F:metal ion binding"/>
    <property type="evidence" value="ECO:0007669"/>
    <property type="project" value="UniProtKB-KW"/>
</dbReference>
<dbReference type="HAMAP" id="MF_01405">
    <property type="entry name" value="Non_canon_purine_NTPase"/>
    <property type="match status" value="1"/>
</dbReference>
<evidence type="ECO:0000256" key="11">
    <source>
        <dbReference type="RuleBase" id="RU003781"/>
    </source>
</evidence>
<evidence type="ECO:0000313" key="12">
    <source>
        <dbReference type="EMBL" id="HIU45394.1"/>
    </source>
</evidence>
<comment type="subunit">
    <text evidence="2 10">Homodimer.</text>
</comment>
<dbReference type="SUPFAM" id="SSF52972">
    <property type="entry name" value="ITPase-like"/>
    <property type="match status" value="1"/>
</dbReference>
<dbReference type="FunFam" id="3.90.950.10:FF:000001">
    <property type="entry name" value="dITP/XTP pyrophosphatase"/>
    <property type="match status" value="1"/>
</dbReference>
<comment type="catalytic activity">
    <reaction evidence="8 10">
        <text>dITP + H2O = dIMP + diphosphate + H(+)</text>
        <dbReference type="Rhea" id="RHEA:28342"/>
        <dbReference type="ChEBI" id="CHEBI:15377"/>
        <dbReference type="ChEBI" id="CHEBI:15378"/>
        <dbReference type="ChEBI" id="CHEBI:33019"/>
        <dbReference type="ChEBI" id="CHEBI:61194"/>
        <dbReference type="ChEBI" id="CHEBI:61382"/>
        <dbReference type="EC" id="3.6.1.66"/>
    </reaction>
</comment>
<evidence type="ECO:0000256" key="1">
    <source>
        <dbReference type="ARBA" id="ARBA00008023"/>
    </source>
</evidence>
<dbReference type="CDD" id="cd00515">
    <property type="entry name" value="HAM1"/>
    <property type="match status" value="1"/>
</dbReference>
<comment type="function">
    <text evidence="10">Pyrophosphatase that catalyzes the hydrolysis of nucleoside triphosphates to their monophosphate derivatives, with a high preference for the non-canonical purine nucleotides XTP (xanthosine triphosphate), dITP (deoxyinosine triphosphate) and ITP. Seems to function as a house-cleaning enzyme that removes non-canonical purine nucleotides from the nucleotide pool, thus preventing their incorporation into DNA/RNA and avoiding chromosomal lesions.</text>
</comment>
<comment type="catalytic activity">
    <reaction evidence="10">
        <text>ITP + H2O = IMP + diphosphate + H(+)</text>
        <dbReference type="Rhea" id="RHEA:29399"/>
        <dbReference type="ChEBI" id="CHEBI:15377"/>
        <dbReference type="ChEBI" id="CHEBI:15378"/>
        <dbReference type="ChEBI" id="CHEBI:33019"/>
        <dbReference type="ChEBI" id="CHEBI:58053"/>
        <dbReference type="ChEBI" id="CHEBI:61402"/>
        <dbReference type="EC" id="3.6.1.66"/>
    </reaction>
</comment>
<evidence type="ECO:0000256" key="10">
    <source>
        <dbReference type="HAMAP-Rule" id="MF_01405"/>
    </source>
</evidence>
<reference evidence="12" key="1">
    <citation type="submission" date="2020-10" db="EMBL/GenBank/DDBJ databases">
        <authorList>
            <person name="Gilroy R."/>
        </authorList>
    </citation>
    <scope>NUCLEOTIDE SEQUENCE</scope>
    <source>
        <strain evidence="12">ChiGjej1B1-22543</strain>
    </source>
</reference>
<evidence type="ECO:0000256" key="7">
    <source>
        <dbReference type="ARBA" id="ARBA00023080"/>
    </source>
</evidence>
<dbReference type="EMBL" id="DVMV01000027">
    <property type="protein sequence ID" value="HIU45394.1"/>
    <property type="molecule type" value="Genomic_DNA"/>
</dbReference>
<dbReference type="NCBIfam" id="TIGR00042">
    <property type="entry name" value="RdgB/HAM1 family non-canonical purine NTP pyrophosphatase"/>
    <property type="match status" value="1"/>
</dbReference>
<evidence type="ECO:0000256" key="4">
    <source>
        <dbReference type="ARBA" id="ARBA00022741"/>
    </source>
</evidence>
<keyword evidence="7 10" id="KW-0546">Nucleotide metabolism</keyword>
<evidence type="ECO:0000313" key="13">
    <source>
        <dbReference type="Proteomes" id="UP000824070"/>
    </source>
</evidence>
<keyword evidence="6 10" id="KW-0460">Magnesium</keyword>
<accession>A0A9D1S2P0</accession>
<keyword evidence="5 10" id="KW-0378">Hydrolase</keyword>
<feature type="binding site" evidence="10">
    <location>
        <position position="72"/>
    </location>
    <ligand>
        <name>Mg(2+)</name>
        <dbReference type="ChEBI" id="CHEBI:18420"/>
    </ligand>
</feature>
<dbReference type="GO" id="GO:0036220">
    <property type="term" value="F:ITP diphosphatase activity"/>
    <property type="evidence" value="ECO:0007669"/>
    <property type="project" value="UniProtKB-UniRule"/>
</dbReference>
<dbReference type="AlphaFoldDB" id="A0A9D1S2P0"/>
<comment type="cofactor">
    <cofactor evidence="10">
        <name>Mg(2+)</name>
        <dbReference type="ChEBI" id="CHEBI:18420"/>
    </cofactor>
    <text evidence="10">Binds 1 Mg(2+) ion per subunit.</text>
</comment>
<dbReference type="EC" id="3.6.1.66" evidence="10"/>
<keyword evidence="4 10" id="KW-0547">Nucleotide-binding</keyword>
<dbReference type="Gene3D" id="3.90.950.10">
    <property type="match status" value="1"/>
</dbReference>
<name>A0A9D1S2P0_9FIRM</name>
<dbReference type="GO" id="GO:0036222">
    <property type="term" value="F:XTP diphosphatase activity"/>
    <property type="evidence" value="ECO:0007669"/>
    <property type="project" value="UniProtKB-UniRule"/>
</dbReference>
<dbReference type="GO" id="GO:0009146">
    <property type="term" value="P:purine nucleoside triphosphate catabolic process"/>
    <property type="evidence" value="ECO:0007669"/>
    <property type="project" value="UniProtKB-UniRule"/>
</dbReference>
<evidence type="ECO:0000256" key="5">
    <source>
        <dbReference type="ARBA" id="ARBA00022801"/>
    </source>
</evidence>
<organism evidence="12 13">
    <name type="scientific">Candidatus Alloenteromonas pullicola</name>
    <dbReference type="NCBI Taxonomy" id="2840784"/>
    <lineage>
        <taxon>Bacteria</taxon>
        <taxon>Bacillati</taxon>
        <taxon>Bacillota</taxon>
        <taxon>Bacillota incertae sedis</taxon>
        <taxon>Candidatus Alloenteromonas</taxon>
    </lineage>
</organism>
<evidence type="ECO:0000256" key="3">
    <source>
        <dbReference type="ARBA" id="ARBA00022723"/>
    </source>
</evidence>
<protein>
    <recommendedName>
        <fullName evidence="10">dITP/XTP pyrophosphatase</fullName>
        <ecNumber evidence="10">3.6.1.66</ecNumber>
    </recommendedName>
    <alternativeName>
        <fullName evidence="10">Non-canonical purine NTP pyrophosphatase</fullName>
    </alternativeName>
    <alternativeName>
        <fullName evidence="10">Non-standard purine NTP pyrophosphatase</fullName>
    </alternativeName>
    <alternativeName>
        <fullName evidence="10">Nucleoside-triphosphate diphosphatase</fullName>
    </alternativeName>
    <alternativeName>
        <fullName evidence="10">Nucleoside-triphosphate pyrophosphatase</fullName>
        <shortName evidence="10">NTPase</shortName>
    </alternativeName>
</protein>
<reference evidence="12" key="2">
    <citation type="journal article" date="2021" name="PeerJ">
        <title>Extensive microbial diversity within the chicken gut microbiome revealed by metagenomics and culture.</title>
        <authorList>
            <person name="Gilroy R."/>
            <person name="Ravi A."/>
            <person name="Getino M."/>
            <person name="Pursley I."/>
            <person name="Horton D.L."/>
            <person name="Alikhan N.F."/>
            <person name="Baker D."/>
            <person name="Gharbi K."/>
            <person name="Hall N."/>
            <person name="Watson M."/>
            <person name="Adriaenssens E.M."/>
            <person name="Foster-Nyarko E."/>
            <person name="Jarju S."/>
            <person name="Secka A."/>
            <person name="Antonio M."/>
            <person name="Oren A."/>
            <person name="Chaudhuri R.R."/>
            <person name="La Ragione R."/>
            <person name="Hildebrand F."/>
            <person name="Pallen M.J."/>
        </authorList>
    </citation>
    <scope>NUCLEOTIDE SEQUENCE</scope>
    <source>
        <strain evidence="12">ChiGjej1B1-22543</strain>
    </source>
</reference>
<feature type="binding site" evidence="10">
    <location>
        <position position="175"/>
    </location>
    <ligand>
        <name>substrate</name>
    </ligand>
</feature>
<dbReference type="GO" id="GO:0035870">
    <property type="term" value="F:dITP diphosphatase activity"/>
    <property type="evidence" value="ECO:0007669"/>
    <property type="project" value="UniProtKB-UniRule"/>
</dbReference>
<dbReference type="Pfam" id="PF01725">
    <property type="entry name" value="Ham1p_like"/>
    <property type="match status" value="1"/>
</dbReference>
<dbReference type="InterPro" id="IPR002637">
    <property type="entry name" value="RdgB/HAM1"/>
</dbReference>
<feature type="binding site" evidence="10">
    <location>
        <begin position="152"/>
        <end position="155"/>
    </location>
    <ligand>
        <name>substrate</name>
    </ligand>
</feature>
<comment type="catalytic activity">
    <reaction evidence="9 10">
        <text>XTP + H2O = XMP + diphosphate + H(+)</text>
        <dbReference type="Rhea" id="RHEA:28610"/>
        <dbReference type="ChEBI" id="CHEBI:15377"/>
        <dbReference type="ChEBI" id="CHEBI:15378"/>
        <dbReference type="ChEBI" id="CHEBI:33019"/>
        <dbReference type="ChEBI" id="CHEBI:57464"/>
        <dbReference type="ChEBI" id="CHEBI:61314"/>
        <dbReference type="EC" id="3.6.1.66"/>
    </reaction>
</comment>
<feature type="binding site" evidence="10">
    <location>
        <begin position="180"/>
        <end position="181"/>
    </location>
    <ligand>
        <name>substrate</name>
    </ligand>
</feature>
<dbReference type="GO" id="GO:0005829">
    <property type="term" value="C:cytosol"/>
    <property type="evidence" value="ECO:0007669"/>
    <property type="project" value="TreeGrafter"/>
</dbReference>
<feature type="active site" description="Proton acceptor" evidence="10">
    <location>
        <position position="72"/>
    </location>
</feature>
<dbReference type="InterPro" id="IPR029001">
    <property type="entry name" value="ITPase-like_fam"/>
</dbReference>
<comment type="similarity">
    <text evidence="1 10 11">Belongs to the HAM1 NTPase family.</text>
</comment>
<dbReference type="InterPro" id="IPR020922">
    <property type="entry name" value="dITP/XTP_pyrophosphatase"/>
</dbReference>
<comment type="caution">
    <text evidence="12">The sequence shown here is derived from an EMBL/GenBank/DDBJ whole genome shotgun (WGS) entry which is preliminary data.</text>
</comment>
<feature type="binding site" evidence="10">
    <location>
        <position position="73"/>
    </location>
    <ligand>
        <name>substrate</name>
    </ligand>
</feature>
<evidence type="ECO:0000256" key="9">
    <source>
        <dbReference type="ARBA" id="ARBA00052017"/>
    </source>
</evidence>
<proteinExistence type="inferred from homology"/>
<dbReference type="GO" id="GO:0000166">
    <property type="term" value="F:nucleotide binding"/>
    <property type="evidence" value="ECO:0007669"/>
    <property type="project" value="UniProtKB-KW"/>
</dbReference>
<sequence>MNRPLLLSTDNKHKLGEFREILAPMGYIIYSPSDVGLSHVEVLEDGKSFKENAYKKAKAYSDLIDYPVIADDSGLCIDALDGFPGIYSARFASSCGGYPAAYKEINAKLEGKDRKAHFHCCICLLEKGRKDLYFEGDCYGHLLQAPEGSDGFGYDPIFFSDELGQSFASAGEEAKNRVSHRKKAIAKLAVYLAIK</sequence>
<dbReference type="PANTHER" id="PTHR11067">
    <property type="entry name" value="INOSINE TRIPHOSPHATE PYROPHOSPHATASE/HAM1 PROTEIN"/>
    <property type="match status" value="1"/>
</dbReference>
<dbReference type="GO" id="GO:0009117">
    <property type="term" value="P:nucleotide metabolic process"/>
    <property type="evidence" value="ECO:0007669"/>
    <property type="project" value="UniProtKB-KW"/>
</dbReference>
<dbReference type="GO" id="GO:0017111">
    <property type="term" value="F:ribonucleoside triphosphate phosphatase activity"/>
    <property type="evidence" value="ECO:0007669"/>
    <property type="project" value="InterPro"/>
</dbReference>
<evidence type="ECO:0000256" key="2">
    <source>
        <dbReference type="ARBA" id="ARBA00011738"/>
    </source>
</evidence>
<dbReference type="PANTHER" id="PTHR11067:SF9">
    <property type="entry name" value="INOSINE TRIPHOSPHATE PYROPHOSPHATASE"/>
    <property type="match status" value="1"/>
</dbReference>
<evidence type="ECO:0000256" key="8">
    <source>
        <dbReference type="ARBA" id="ARBA00051875"/>
    </source>
</evidence>
<comment type="caution">
    <text evidence="10">Lacks conserved residue(s) required for the propagation of feature annotation.</text>
</comment>